<dbReference type="Gene3D" id="3.40.50.150">
    <property type="entry name" value="Vaccinia Virus protein VP39"/>
    <property type="match status" value="1"/>
</dbReference>
<gene>
    <name evidence="2" type="ORF">H8B09_29230</name>
</gene>
<protein>
    <submittedName>
        <fullName evidence="2">tRNA1(Val) (Adenine(37)-N6)-methyltransferase</fullName>
    </submittedName>
</protein>
<dbReference type="InterPro" id="IPR007848">
    <property type="entry name" value="Small_mtfrase_dom"/>
</dbReference>
<feature type="domain" description="Methyltransferase small" evidence="1">
    <location>
        <begin position="38"/>
        <end position="133"/>
    </location>
</feature>
<evidence type="ECO:0000259" key="1">
    <source>
        <dbReference type="Pfam" id="PF05175"/>
    </source>
</evidence>
<proteinExistence type="predicted"/>
<dbReference type="CDD" id="cd02440">
    <property type="entry name" value="AdoMet_MTases"/>
    <property type="match status" value="1"/>
</dbReference>
<sequence length="263" mass="29615">MTNAGEIELLPGERLDDLMTKELQIIQSREVFSFSMDAVLLARFASVPPRGRVIDLCTGNGVIPMLLSTKTQAAIDAVEIQPRLADMARRSVAYNKLGDQIRIIEADLREYWKTAGNGIYDAVTVNPPYMPAQTGDQNENEHYAIARHEVHCTLDNVVEACSRLVRTGGKVSMVHRPNRLMDILESFRKWRLEPKRIRFVHPHADAEANMLLIEAIRDGKPSVKLLPPLIVYTKERQYTDELVRLYYGSNGAWAAGADGKENE</sequence>
<dbReference type="Pfam" id="PF05175">
    <property type="entry name" value="MTS"/>
    <property type="match status" value="1"/>
</dbReference>
<reference evidence="2 3" key="1">
    <citation type="submission" date="2020-09" db="EMBL/GenBank/DDBJ databases">
        <title>Paenibacillus sp. strain PR3 16S rRNA gene Genome sequencing and assembly.</title>
        <authorList>
            <person name="Kim J."/>
        </authorList>
    </citation>
    <scope>NUCLEOTIDE SEQUENCE [LARGE SCALE GENOMIC DNA]</scope>
    <source>
        <strain evidence="2 3">PR3</strain>
    </source>
</reference>
<evidence type="ECO:0000313" key="2">
    <source>
        <dbReference type="EMBL" id="MBD3922829.1"/>
    </source>
</evidence>
<dbReference type="InterPro" id="IPR050210">
    <property type="entry name" value="tRNA_Adenine-N(6)_MTase"/>
</dbReference>
<comment type="caution">
    <text evidence="2">The sequence shown here is derived from an EMBL/GenBank/DDBJ whole genome shotgun (WGS) entry which is preliminary data.</text>
</comment>
<dbReference type="PANTHER" id="PTHR47739">
    <property type="entry name" value="TRNA1(VAL) (ADENINE(37)-N6)-METHYLTRANSFERASE"/>
    <property type="match status" value="1"/>
</dbReference>
<evidence type="ECO:0000313" key="3">
    <source>
        <dbReference type="Proteomes" id="UP000609346"/>
    </source>
</evidence>
<accession>A0ABR8N7K9</accession>
<name>A0ABR8N7K9_9BACL</name>
<dbReference type="RefSeq" id="WP_191207143.1">
    <property type="nucleotide sequence ID" value="NZ_JACXZA010000012.1"/>
</dbReference>
<keyword evidence="3" id="KW-1185">Reference proteome</keyword>
<dbReference type="EMBL" id="JACXZA010000012">
    <property type="protein sequence ID" value="MBD3922829.1"/>
    <property type="molecule type" value="Genomic_DNA"/>
</dbReference>
<dbReference type="InterPro" id="IPR029063">
    <property type="entry name" value="SAM-dependent_MTases_sf"/>
</dbReference>
<dbReference type="SUPFAM" id="SSF53335">
    <property type="entry name" value="S-adenosyl-L-methionine-dependent methyltransferases"/>
    <property type="match status" value="1"/>
</dbReference>
<dbReference type="PANTHER" id="PTHR47739:SF1">
    <property type="entry name" value="TRNA1(VAL) (ADENINE(37)-N6)-METHYLTRANSFERASE"/>
    <property type="match status" value="1"/>
</dbReference>
<organism evidence="2 3">
    <name type="scientific">Paenibacillus terricola</name>
    <dbReference type="NCBI Taxonomy" id="2763503"/>
    <lineage>
        <taxon>Bacteria</taxon>
        <taxon>Bacillati</taxon>
        <taxon>Bacillota</taxon>
        <taxon>Bacilli</taxon>
        <taxon>Bacillales</taxon>
        <taxon>Paenibacillaceae</taxon>
        <taxon>Paenibacillus</taxon>
    </lineage>
</organism>
<dbReference type="Proteomes" id="UP000609346">
    <property type="component" value="Unassembled WGS sequence"/>
</dbReference>